<comment type="similarity">
    <text evidence="1">Belongs to the universal stress protein A family.</text>
</comment>
<feature type="domain" description="UspA" evidence="2">
    <location>
        <begin position="161"/>
        <end position="302"/>
    </location>
</feature>
<comment type="caution">
    <text evidence="3">The sequence shown here is derived from an EMBL/GenBank/DDBJ whole genome shotgun (WGS) entry which is preliminary data.</text>
</comment>
<proteinExistence type="inferred from homology"/>
<dbReference type="InterPro" id="IPR014729">
    <property type="entry name" value="Rossmann-like_a/b/a_fold"/>
</dbReference>
<name>A0A5Q4VGY5_9BACT</name>
<evidence type="ECO:0000259" key="2">
    <source>
        <dbReference type="Pfam" id="PF00582"/>
    </source>
</evidence>
<dbReference type="PANTHER" id="PTHR46268">
    <property type="entry name" value="STRESS RESPONSE PROTEIN NHAX"/>
    <property type="match status" value="1"/>
</dbReference>
<dbReference type="InterPro" id="IPR006016">
    <property type="entry name" value="UspA"/>
</dbReference>
<reference evidence="3 4" key="1">
    <citation type="submission" date="2019-06" db="EMBL/GenBank/DDBJ databases">
        <title>Desulfobotulus mexicanus sp. nov., a novel sulfate-reducing bacterium isolated from the sediment of an alkaline crater lake in Mexico.</title>
        <authorList>
            <person name="Hirschler-Rea A."/>
        </authorList>
    </citation>
    <scope>NUCLEOTIDE SEQUENCE [LARGE SCALE GENOMIC DNA]</scope>
    <source>
        <strain evidence="3 4">PAR22N</strain>
    </source>
</reference>
<dbReference type="PANTHER" id="PTHR46268:SF6">
    <property type="entry name" value="UNIVERSAL STRESS PROTEIN UP12"/>
    <property type="match status" value="1"/>
</dbReference>
<dbReference type="CDD" id="cd00293">
    <property type="entry name" value="USP-like"/>
    <property type="match status" value="2"/>
</dbReference>
<evidence type="ECO:0000256" key="1">
    <source>
        <dbReference type="ARBA" id="ARBA00008791"/>
    </source>
</evidence>
<dbReference type="AlphaFoldDB" id="A0A5Q4VGY5"/>
<dbReference type="OrthoDB" id="5430193at2"/>
<organism evidence="3 4">
    <name type="scientific">Desulfobotulus mexicanus</name>
    <dbReference type="NCBI Taxonomy" id="2586642"/>
    <lineage>
        <taxon>Bacteria</taxon>
        <taxon>Pseudomonadati</taxon>
        <taxon>Thermodesulfobacteriota</taxon>
        <taxon>Desulfobacteria</taxon>
        <taxon>Desulfobacterales</taxon>
        <taxon>Desulfobacteraceae</taxon>
        <taxon>Desulfobotulus</taxon>
    </lineage>
</organism>
<protein>
    <submittedName>
        <fullName evidence="3">Universal stress protein</fullName>
    </submittedName>
</protein>
<evidence type="ECO:0000313" key="3">
    <source>
        <dbReference type="EMBL" id="TYT75241.1"/>
    </source>
</evidence>
<dbReference type="Gene3D" id="3.40.50.620">
    <property type="entry name" value="HUPs"/>
    <property type="match status" value="2"/>
</dbReference>
<keyword evidence="4" id="KW-1185">Reference proteome</keyword>
<dbReference type="Proteomes" id="UP000321899">
    <property type="component" value="Unassembled WGS sequence"/>
</dbReference>
<dbReference type="RefSeq" id="WP_139447281.1">
    <property type="nucleotide sequence ID" value="NZ_VDMB01000005.1"/>
</dbReference>
<dbReference type="SUPFAM" id="SSF52402">
    <property type="entry name" value="Adenine nucleotide alpha hydrolases-like"/>
    <property type="match status" value="2"/>
</dbReference>
<dbReference type="EMBL" id="VDMB01000005">
    <property type="protein sequence ID" value="TYT75241.1"/>
    <property type="molecule type" value="Genomic_DNA"/>
</dbReference>
<accession>A0A5Q4VGY5</accession>
<dbReference type="Pfam" id="PF00582">
    <property type="entry name" value="Usp"/>
    <property type="match status" value="1"/>
</dbReference>
<sequence length="313" mass="35509">MDLKYLIALDGSTASMAVVHYAAAMLPKDRSEIVLFLVELDMPESFWDIYPDPENRIHKEEMVEWATRQHKCFASVLETARSILVEAGFPRKCVNIKMYRRNTGITRDIISESMDGYAAVFAGRKGCSNLARLPIGNVARKLVSRILHIPLVIVGENAETNHILIGFDDSRDSRSCLRFSASLFAGTDKQFHILHIARSFNLFNGEFQNPGTVTVRQTIDDQEKNRRMKIEPAMEKALQILKEHSVEKTNMESLIITGYMNRSLGLLDMAEKEGWGTIFVGRRGVSRIQDFLMGRVGEKLVEMARDQAIWIVN</sequence>
<gene>
    <name evidence="3" type="ORF">FIM25_05920</name>
</gene>
<evidence type="ECO:0000313" key="4">
    <source>
        <dbReference type="Proteomes" id="UP000321899"/>
    </source>
</evidence>